<dbReference type="InterPro" id="IPR036291">
    <property type="entry name" value="NAD(P)-bd_dom_sf"/>
</dbReference>
<sequence>MRLEGKVAIITGAAGGMGKSAALRFAAEGAKVAVVDLQEEAARSAVDEIVAAGGTALAIGADVSNAADVQRIVERTSAELGLPTVLYNNAGVDLENKLPMTETGEDVFDKIIAVNLKGPWLLMKAVVPAMTEAGGGSIINTGSIGAIRAASTAVYCASKGGLLAMTRVAAAELGRFGIRVNGLNPGATMTPMAYQQAEELRARGVEIPDESVASRQFSVLGRFGQPGDIADMALFLASDEASYITGAEFNVDGGMSIMTAVTTHP</sequence>
<dbReference type="PANTHER" id="PTHR24321">
    <property type="entry name" value="DEHYDROGENASES, SHORT CHAIN"/>
    <property type="match status" value="1"/>
</dbReference>
<protein>
    <submittedName>
        <fullName evidence="3">Glucose 1-dehydrogenase</fullName>
        <ecNumber evidence="3">1.1.1.47</ecNumber>
    </submittedName>
</protein>
<dbReference type="EC" id="1.1.1.47" evidence="3"/>
<name>A0A975FRM5_9MICO</name>
<dbReference type="CDD" id="cd05233">
    <property type="entry name" value="SDR_c"/>
    <property type="match status" value="1"/>
</dbReference>
<evidence type="ECO:0000256" key="2">
    <source>
        <dbReference type="ARBA" id="ARBA00023002"/>
    </source>
</evidence>
<dbReference type="PANTHER" id="PTHR24321:SF8">
    <property type="entry name" value="ESTRADIOL 17-BETA-DEHYDROGENASE 8-RELATED"/>
    <property type="match status" value="1"/>
</dbReference>
<dbReference type="Proteomes" id="UP000671914">
    <property type="component" value="Chromosome"/>
</dbReference>
<dbReference type="PRINTS" id="PR00080">
    <property type="entry name" value="SDRFAMILY"/>
</dbReference>
<dbReference type="Gene3D" id="3.40.50.720">
    <property type="entry name" value="NAD(P)-binding Rossmann-like Domain"/>
    <property type="match status" value="1"/>
</dbReference>
<dbReference type="Pfam" id="PF13561">
    <property type="entry name" value="adh_short_C2"/>
    <property type="match status" value="1"/>
</dbReference>
<dbReference type="FunFam" id="3.40.50.720:FF:000084">
    <property type="entry name" value="Short-chain dehydrogenase reductase"/>
    <property type="match status" value="1"/>
</dbReference>
<comment type="similarity">
    <text evidence="1">Belongs to the short-chain dehydrogenases/reductases (SDR) family.</text>
</comment>
<keyword evidence="2 3" id="KW-0560">Oxidoreductase</keyword>
<dbReference type="PRINTS" id="PR00081">
    <property type="entry name" value="GDHRDH"/>
</dbReference>
<proteinExistence type="inferred from homology"/>
<accession>A0A975FRM5</accession>
<gene>
    <name evidence="3" type="ORF">G127AT_07235</name>
</gene>
<evidence type="ECO:0000313" key="3">
    <source>
        <dbReference type="EMBL" id="QTX05971.1"/>
    </source>
</evidence>
<dbReference type="KEGG" id="aarc:G127AT_07235"/>
<dbReference type="SUPFAM" id="SSF51735">
    <property type="entry name" value="NAD(P)-binding Rossmann-fold domains"/>
    <property type="match status" value="1"/>
</dbReference>
<dbReference type="AlphaFoldDB" id="A0A975FRM5"/>
<dbReference type="InterPro" id="IPR002347">
    <property type="entry name" value="SDR_fam"/>
</dbReference>
<reference evidence="3" key="1">
    <citation type="submission" date="2021-03" db="EMBL/GenBank/DDBJ databases">
        <title>Agromyces archimandritus sp. nov., isolated from the cockroach Archimandrita tessellata.</title>
        <authorList>
            <person name="Guzman J."/>
            <person name="Ortuzar M."/>
            <person name="Poehlein A."/>
            <person name="Daniel R."/>
            <person name="Trujillo M."/>
            <person name="Vilcinskas A."/>
        </authorList>
    </citation>
    <scope>NUCLEOTIDE SEQUENCE</scope>
    <source>
        <strain evidence="3">G127AT</strain>
    </source>
</reference>
<dbReference type="RefSeq" id="WP_210901459.1">
    <property type="nucleotide sequence ID" value="NZ_CP071696.1"/>
</dbReference>
<organism evidence="3 4">
    <name type="scientific">Agromyces archimandritae</name>
    <dbReference type="NCBI Taxonomy" id="2781962"/>
    <lineage>
        <taxon>Bacteria</taxon>
        <taxon>Bacillati</taxon>
        <taxon>Actinomycetota</taxon>
        <taxon>Actinomycetes</taxon>
        <taxon>Micrococcales</taxon>
        <taxon>Microbacteriaceae</taxon>
        <taxon>Agromyces</taxon>
    </lineage>
</organism>
<dbReference type="GO" id="GO:0047936">
    <property type="term" value="F:glucose 1-dehydrogenase [NAD(P)+] activity"/>
    <property type="evidence" value="ECO:0007669"/>
    <property type="project" value="UniProtKB-EC"/>
</dbReference>
<dbReference type="EMBL" id="CP071696">
    <property type="protein sequence ID" value="QTX05971.1"/>
    <property type="molecule type" value="Genomic_DNA"/>
</dbReference>
<evidence type="ECO:0000256" key="1">
    <source>
        <dbReference type="ARBA" id="ARBA00006484"/>
    </source>
</evidence>
<keyword evidence="4" id="KW-1185">Reference proteome</keyword>
<dbReference type="NCBIfam" id="NF005559">
    <property type="entry name" value="PRK07231.1"/>
    <property type="match status" value="1"/>
</dbReference>
<evidence type="ECO:0000313" key="4">
    <source>
        <dbReference type="Proteomes" id="UP000671914"/>
    </source>
</evidence>